<protein>
    <submittedName>
        <fullName evidence="1">Uncharacterized protein</fullName>
    </submittedName>
</protein>
<name>A0A2N6K051_FISMU</name>
<organism evidence="1 2">
    <name type="scientific">Fischerella muscicola CCMEE 5323</name>
    <dbReference type="NCBI Taxonomy" id="2019572"/>
    <lineage>
        <taxon>Bacteria</taxon>
        <taxon>Bacillati</taxon>
        <taxon>Cyanobacteriota</taxon>
        <taxon>Cyanophyceae</taxon>
        <taxon>Nostocales</taxon>
        <taxon>Hapalosiphonaceae</taxon>
        <taxon>Fischerella</taxon>
    </lineage>
</organism>
<dbReference type="AlphaFoldDB" id="A0A2N6K051"/>
<evidence type="ECO:0000313" key="2">
    <source>
        <dbReference type="Proteomes" id="UP000235036"/>
    </source>
</evidence>
<proteinExistence type="predicted"/>
<comment type="caution">
    <text evidence="1">The sequence shown here is derived from an EMBL/GenBank/DDBJ whole genome shotgun (WGS) entry which is preliminary data.</text>
</comment>
<evidence type="ECO:0000313" key="1">
    <source>
        <dbReference type="EMBL" id="PLZ87308.1"/>
    </source>
</evidence>
<dbReference type="EMBL" id="NRQW01000412">
    <property type="protein sequence ID" value="PLZ87308.1"/>
    <property type="molecule type" value="Genomic_DNA"/>
</dbReference>
<dbReference type="Proteomes" id="UP000235036">
    <property type="component" value="Unassembled WGS sequence"/>
</dbReference>
<keyword evidence="2" id="KW-1185">Reference proteome</keyword>
<gene>
    <name evidence="1" type="ORF">CEN44_17825</name>
</gene>
<reference evidence="1 2" key="1">
    <citation type="submission" date="2017-08" db="EMBL/GenBank/DDBJ databases">
        <title>Genomes of Fischerella (Mastigocladus) sp. strains.</title>
        <authorList>
            <person name="Miller S.R."/>
        </authorList>
    </citation>
    <scope>NUCLEOTIDE SEQUENCE [LARGE SCALE GENOMIC DNA]</scope>
    <source>
        <strain evidence="1 2">CCMEE 5323</strain>
    </source>
</reference>
<sequence>MGYITQIYEFPTTTTASLEANQHSLKLMIKIATTLPRRKFFWSYYKLQLLVESLFKKLLTNKPLQG</sequence>
<accession>A0A2N6K051</accession>